<evidence type="ECO:0000313" key="3">
    <source>
        <dbReference type="Proteomes" id="UP000517252"/>
    </source>
</evidence>
<evidence type="ECO:0000256" key="1">
    <source>
        <dbReference type="SAM" id="SignalP"/>
    </source>
</evidence>
<feature type="chain" id="PRO_5027802155" evidence="1">
    <location>
        <begin position="25"/>
        <end position="148"/>
    </location>
</feature>
<organism evidence="2 3">
    <name type="scientific">Trichoderma asperellum</name>
    <name type="common">Filamentous fungus</name>
    <dbReference type="NCBI Taxonomy" id="101201"/>
    <lineage>
        <taxon>Eukaryota</taxon>
        <taxon>Fungi</taxon>
        <taxon>Dikarya</taxon>
        <taxon>Ascomycota</taxon>
        <taxon>Pezizomycotina</taxon>
        <taxon>Sordariomycetes</taxon>
        <taxon>Hypocreomycetidae</taxon>
        <taxon>Hypocreales</taxon>
        <taxon>Hypocreaceae</taxon>
        <taxon>Trichoderma</taxon>
    </lineage>
</organism>
<comment type="caution">
    <text evidence="2">The sequence shown here is derived from an EMBL/GenBank/DDBJ whole genome shotgun (WGS) entry which is preliminary data.</text>
</comment>
<evidence type="ECO:0000313" key="2">
    <source>
        <dbReference type="EMBL" id="GFP59705.1"/>
    </source>
</evidence>
<name>A0A6V8R6G3_TRIAP</name>
<dbReference type="AlphaFoldDB" id="A0A6V8R6G3"/>
<dbReference type="Proteomes" id="UP000517252">
    <property type="component" value="Unassembled WGS sequence"/>
</dbReference>
<dbReference type="EMBL" id="BLZH01000014">
    <property type="protein sequence ID" value="GFP59705.1"/>
    <property type="molecule type" value="Genomic_DNA"/>
</dbReference>
<keyword evidence="1" id="KW-0732">Signal</keyword>
<feature type="signal peptide" evidence="1">
    <location>
        <begin position="1"/>
        <end position="24"/>
    </location>
</feature>
<protein>
    <submittedName>
        <fullName evidence="2">Uncharacterized protein</fullName>
    </submittedName>
</protein>
<gene>
    <name evidence="2" type="ORF">TASIC1_0014012700</name>
</gene>
<proteinExistence type="predicted"/>
<reference evidence="2 3" key="1">
    <citation type="submission" date="2020-07" db="EMBL/GenBank/DDBJ databases">
        <title>Trichoderma asperellum IC-1 whole genome shotgun sequence.</title>
        <authorList>
            <person name="Kanamasa S."/>
            <person name="Takahashi H."/>
        </authorList>
    </citation>
    <scope>NUCLEOTIDE SEQUENCE [LARGE SCALE GENOMIC DNA]</scope>
    <source>
        <strain evidence="2 3">IC-1</strain>
    </source>
</reference>
<accession>A0A6V8R6G3</accession>
<sequence>MCRLFLVDLCASSSLLLFPALELSAVCPGDDPSERCGPARLEDDGGRGFSPAAAEAEAEAEAEAAELPEAGALRDDFSLLRAILGDVLRGESGVAASMAPEAAATRLAARALRMLSRPSSAQRLIFSCSSLSSLTKPSKNLTRLSKDM</sequence>